<sequence>MKKVALVILAVLGLTAGTAYAFGGWNGHFGWHNHGSTSDFNLFDDTHGKHGENCLSCSHH</sequence>
<keyword evidence="3" id="KW-1185">Reference proteome</keyword>
<gene>
    <name evidence="2" type="ORF">MD483_09485</name>
</gene>
<accession>A0A9X3CE53</accession>
<dbReference type="Proteomes" id="UP001155586">
    <property type="component" value="Unassembled WGS sequence"/>
</dbReference>
<dbReference type="EMBL" id="JAKRRX010000044">
    <property type="protein sequence ID" value="MCW8334053.1"/>
    <property type="molecule type" value="Genomic_DNA"/>
</dbReference>
<dbReference type="RefSeq" id="WP_265687460.1">
    <property type="nucleotide sequence ID" value="NZ_JAKRRX010000044.1"/>
</dbReference>
<keyword evidence="1" id="KW-0732">Signal</keyword>
<feature type="chain" id="PRO_5040817016" evidence="1">
    <location>
        <begin position="22"/>
        <end position="60"/>
    </location>
</feature>
<evidence type="ECO:0000313" key="2">
    <source>
        <dbReference type="EMBL" id="MCW8334053.1"/>
    </source>
</evidence>
<protein>
    <submittedName>
        <fullName evidence="2">Uncharacterized protein</fullName>
    </submittedName>
</protein>
<evidence type="ECO:0000313" key="3">
    <source>
        <dbReference type="Proteomes" id="UP001155586"/>
    </source>
</evidence>
<name>A0A9X3CE53_9VIBR</name>
<evidence type="ECO:0000256" key="1">
    <source>
        <dbReference type="SAM" id="SignalP"/>
    </source>
</evidence>
<proteinExistence type="predicted"/>
<dbReference type="AlphaFoldDB" id="A0A9X3CE53"/>
<comment type="caution">
    <text evidence="2">The sequence shown here is derived from an EMBL/GenBank/DDBJ whole genome shotgun (WGS) entry which is preliminary data.</text>
</comment>
<organism evidence="2 3">
    <name type="scientific">Vibrio paucivorans</name>
    <dbReference type="NCBI Taxonomy" id="2829489"/>
    <lineage>
        <taxon>Bacteria</taxon>
        <taxon>Pseudomonadati</taxon>
        <taxon>Pseudomonadota</taxon>
        <taxon>Gammaproteobacteria</taxon>
        <taxon>Vibrionales</taxon>
        <taxon>Vibrionaceae</taxon>
        <taxon>Vibrio</taxon>
    </lineage>
</organism>
<reference evidence="2" key="1">
    <citation type="submission" date="2022-02" db="EMBL/GenBank/DDBJ databases">
        <title>Vibrio sp. nov., a new bacterium isolated from Bohai sea, China.</title>
        <authorList>
            <person name="Yuan Y."/>
        </authorList>
    </citation>
    <scope>NUCLEOTIDE SEQUENCE</scope>
    <source>
        <strain evidence="2">DBSS07</strain>
    </source>
</reference>
<feature type="signal peptide" evidence="1">
    <location>
        <begin position="1"/>
        <end position="21"/>
    </location>
</feature>